<dbReference type="GO" id="GO:0005509">
    <property type="term" value="F:calcium ion binding"/>
    <property type="evidence" value="ECO:0007669"/>
    <property type="project" value="InterPro"/>
</dbReference>
<comment type="cofactor">
    <cofactor evidence="1">
        <name>Ca(2+)</name>
        <dbReference type="ChEBI" id="CHEBI:29108"/>
    </cofactor>
</comment>
<feature type="domain" description="Peptidase M10 serralysin C-terminal" evidence="5">
    <location>
        <begin position="504"/>
        <end position="631"/>
    </location>
</feature>
<dbReference type="Pfam" id="PF00353">
    <property type="entry name" value="HemolysinCabind"/>
    <property type="match status" value="1"/>
</dbReference>
<evidence type="ECO:0000313" key="7">
    <source>
        <dbReference type="Proteomes" id="UP000015347"/>
    </source>
</evidence>
<gene>
    <name evidence="6" type="ORF">Salmuc_04958</name>
</gene>
<evidence type="ECO:0000256" key="3">
    <source>
        <dbReference type="ARBA" id="ARBA00022525"/>
    </source>
</evidence>
<accession>S9QWD7</accession>
<keyword evidence="6" id="KW-0378">Hydrolase</keyword>
<dbReference type="Proteomes" id="UP000015347">
    <property type="component" value="Unassembled WGS sequence"/>
</dbReference>
<evidence type="ECO:0000256" key="1">
    <source>
        <dbReference type="ARBA" id="ARBA00001913"/>
    </source>
</evidence>
<dbReference type="EC" id="3.1.3.1" evidence="6"/>
<dbReference type="Pfam" id="PF08548">
    <property type="entry name" value="Peptidase_M10_C"/>
    <property type="match status" value="1"/>
</dbReference>
<evidence type="ECO:0000256" key="4">
    <source>
        <dbReference type="ARBA" id="ARBA00022737"/>
    </source>
</evidence>
<comment type="caution">
    <text evidence="6">The sequence shown here is derived from an EMBL/GenBank/DDBJ whole genome shotgun (WGS) entry which is preliminary data.</text>
</comment>
<proteinExistence type="predicted"/>
<reference evidence="7" key="1">
    <citation type="journal article" date="2014" name="Stand. Genomic Sci.">
        <title>Genome sequence of the exopolysaccharide-producing Salipiger mucosus type strain (DSM 16094(T)), a moderately halophilic member of the Roseobacter clade.</title>
        <authorList>
            <person name="Riedel T."/>
            <person name="Spring S."/>
            <person name="Fiebig A."/>
            <person name="Petersen J."/>
            <person name="Kyrpides N.C."/>
            <person name="Goker M."/>
            <person name="Klenk H.P."/>
        </authorList>
    </citation>
    <scope>NUCLEOTIDE SEQUENCE [LARGE SCALE GENOMIC DNA]</scope>
    <source>
        <strain evidence="7">DSM 16094</strain>
    </source>
</reference>
<dbReference type="SUPFAM" id="SSF51120">
    <property type="entry name" value="beta-Roll"/>
    <property type="match status" value="1"/>
</dbReference>
<keyword evidence="7" id="KW-1185">Reference proteome</keyword>
<dbReference type="EMBL" id="APVH01000008">
    <property type="protein sequence ID" value="EPX85686.1"/>
    <property type="molecule type" value="Genomic_DNA"/>
</dbReference>
<keyword evidence="4" id="KW-0677">Repeat</keyword>
<dbReference type="Gene3D" id="2.150.10.10">
    <property type="entry name" value="Serralysin-like metalloprotease, C-terminal"/>
    <property type="match status" value="1"/>
</dbReference>
<name>S9QWD7_9RHOB</name>
<dbReference type="InterPro" id="IPR013858">
    <property type="entry name" value="Peptidase_M10B_C"/>
</dbReference>
<protein>
    <submittedName>
        <fullName evidence="6">Alkaline phosphatase</fullName>
        <ecNumber evidence="6">3.1.3.1</ecNumber>
    </submittedName>
</protein>
<organism evidence="6 7">
    <name type="scientific">Salipiger mucosus DSM 16094</name>
    <dbReference type="NCBI Taxonomy" id="1123237"/>
    <lineage>
        <taxon>Bacteria</taxon>
        <taxon>Pseudomonadati</taxon>
        <taxon>Pseudomonadota</taxon>
        <taxon>Alphaproteobacteria</taxon>
        <taxon>Rhodobacterales</taxon>
        <taxon>Roseobacteraceae</taxon>
        <taxon>Salipiger</taxon>
    </lineage>
</organism>
<dbReference type="InterPro" id="IPR011049">
    <property type="entry name" value="Serralysin-like_metalloprot_C"/>
</dbReference>
<dbReference type="PROSITE" id="PS00330">
    <property type="entry name" value="HEMOLYSIN_CALCIUM"/>
    <property type="match status" value="1"/>
</dbReference>
<dbReference type="AlphaFoldDB" id="S9QWD7"/>
<dbReference type="STRING" id="1123237.Salmuc_04958"/>
<sequence length="632" mass="67157">MAILPSGDVVVVWVGPGGADDLSNLRYRLYDAEGSPLTEVRLVDQNPVSVQLTPVVEARPDGGFVVGWREYDPSGWDPEVDPHPPVTYVRGRLFDGAGDPRGAAFEINAVGSANSGATALDVFDDGRMIVTWYDNGVGTERAEGIQARLLAADGTPEGGQFVLSQPAGGAFLLQGDVEVLADGDFLAAWGTRELTPESDYLEEGIMTRRFSAEGEPRGPQQALDLPATPDGRPWSAYDHVSPAIEALPGGGWLLSGGLSYESPDSPGDFTDGVFVQRFDAQGRTAGETWSALQDGSGPRIGDPGVTALDDGGWLLRYAYDVSGGWGPEFPQTRLLRFDPDGQPVDDVARLAGDLDRITVNMDSDIEQLDDGRLVAVWERGFGFGSENDIRMRFYAAEVLGTEAGDRMVDRAGGQRFDGREGVDTLLHLRAEGRVLVDLQADVSGADFARFFAAGAAAGDTYAGIENLVGGAFADNLRGDAGVNVLQGGGVSDRLYGRAGDDRLLGGTGADALYGNLGADVMTGGDDVGRRDRFIYFQAEESRPGAGNRDVITDFVAGEDRIEISRLDADTTRGFKQAFDWVGDAALDAAGQLGYRHEAGNTIVQADFDGDGAADFEIELSGVMDLSADDFLI</sequence>
<comment type="subcellular location">
    <subcellularLocation>
        <location evidence="2">Secreted</location>
    </subcellularLocation>
</comment>
<dbReference type="GO" id="GO:0004035">
    <property type="term" value="F:alkaline phosphatase activity"/>
    <property type="evidence" value="ECO:0007669"/>
    <property type="project" value="UniProtKB-EC"/>
</dbReference>
<dbReference type="SUPFAM" id="SSF101898">
    <property type="entry name" value="NHL repeat"/>
    <property type="match status" value="1"/>
</dbReference>
<keyword evidence="3" id="KW-0964">Secreted</keyword>
<evidence type="ECO:0000313" key="6">
    <source>
        <dbReference type="EMBL" id="EPX85686.1"/>
    </source>
</evidence>
<dbReference type="eggNOG" id="COG2931">
    <property type="taxonomic scope" value="Bacteria"/>
</dbReference>
<dbReference type="InterPro" id="IPR001343">
    <property type="entry name" value="Hemolysn_Ca-bd"/>
</dbReference>
<dbReference type="GO" id="GO:0005615">
    <property type="term" value="C:extracellular space"/>
    <property type="evidence" value="ECO:0007669"/>
    <property type="project" value="InterPro"/>
</dbReference>
<dbReference type="HOGENOM" id="CLU_378488_0_0_5"/>
<evidence type="ECO:0000259" key="5">
    <source>
        <dbReference type="Pfam" id="PF08548"/>
    </source>
</evidence>
<evidence type="ECO:0000256" key="2">
    <source>
        <dbReference type="ARBA" id="ARBA00004613"/>
    </source>
</evidence>
<dbReference type="InterPro" id="IPR018511">
    <property type="entry name" value="Hemolysin-typ_Ca-bd_CS"/>
</dbReference>